<dbReference type="OMA" id="DHKKRCV"/>
<name>G0U3F3_TRYVY</name>
<dbReference type="VEuPathDB" id="TriTrypDB:TvY486_0906310"/>
<accession>G0U3F3</accession>
<feature type="compositionally biased region" description="Basic residues" evidence="1">
    <location>
        <begin position="1"/>
        <end position="26"/>
    </location>
</feature>
<dbReference type="EMBL" id="HE573025">
    <property type="protein sequence ID" value="CCC50810.1"/>
    <property type="molecule type" value="Genomic_DNA"/>
</dbReference>
<evidence type="ECO:0000256" key="1">
    <source>
        <dbReference type="SAM" id="MobiDB-lite"/>
    </source>
</evidence>
<dbReference type="AlphaFoldDB" id="G0U3F3"/>
<organism evidence="2">
    <name type="scientific">Trypanosoma vivax (strain Y486)</name>
    <dbReference type="NCBI Taxonomy" id="1055687"/>
    <lineage>
        <taxon>Eukaryota</taxon>
        <taxon>Discoba</taxon>
        <taxon>Euglenozoa</taxon>
        <taxon>Kinetoplastea</taxon>
        <taxon>Metakinetoplastina</taxon>
        <taxon>Trypanosomatida</taxon>
        <taxon>Trypanosomatidae</taxon>
        <taxon>Trypanosoma</taxon>
        <taxon>Duttonella</taxon>
    </lineage>
</organism>
<protein>
    <submittedName>
        <fullName evidence="2">Uncharacterized protein</fullName>
    </submittedName>
</protein>
<feature type="compositionally biased region" description="Basic residues" evidence="1">
    <location>
        <begin position="120"/>
        <end position="130"/>
    </location>
</feature>
<proteinExistence type="predicted"/>
<sequence length="139" mass="16424">MTKLVRKLKQLAKRRAHRKSVQKRKAERAQREIEEEQRQRQEELELETDFEMERLVQGNSSSTTGGIDTGKKASRIVGGLVLETPKRKAKKQLTRRQIKRKEEARERGMAVAAQLGRKWETKKRRVRQRAQIRNEDLHD</sequence>
<feature type="compositionally biased region" description="Basic residues" evidence="1">
    <location>
        <begin position="87"/>
        <end position="99"/>
    </location>
</feature>
<reference evidence="2" key="1">
    <citation type="journal article" date="2012" name="Proc. Natl. Acad. Sci. U.S.A.">
        <title>Antigenic diversity is generated by distinct evolutionary mechanisms in African trypanosome species.</title>
        <authorList>
            <person name="Jackson A.P."/>
            <person name="Berry A."/>
            <person name="Aslett M."/>
            <person name="Allison H.C."/>
            <person name="Burton P."/>
            <person name="Vavrova-Anderson J."/>
            <person name="Brown R."/>
            <person name="Browne H."/>
            <person name="Corton N."/>
            <person name="Hauser H."/>
            <person name="Gamble J."/>
            <person name="Gilderthorp R."/>
            <person name="Marcello L."/>
            <person name="McQuillan J."/>
            <person name="Otto T.D."/>
            <person name="Quail M.A."/>
            <person name="Sanders M.J."/>
            <person name="van Tonder A."/>
            <person name="Ginger M.L."/>
            <person name="Field M.C."/>
            <person name="Barry J.D."/>
            <person name="Hertz-Fowler C."/>
            <person name="Berriman M."/>
        </authorList>
    </citation>
    <scope>NUCLEOTIDE SEQUENCE</scope>
    <source>
        <strain evidence="2">Y486</strain>
    </source>
</reference>
<feature type="compositionally biased region" description="Basic and acidic residues" evidence="1">
    <location>
        <begin position="27"/>
        <end position="43"/>
    </location>
</feature>
<evidence type="ECO:0000313" key="2">
    <source>
        <dbReference type="EMBL" id="CCC50810.1"/>
    </source>
</evidence>
<feature type="region of interest" description="Disordered" evidence="1">
    <location>
        <begin position="1"/>
        <end position="139"/>
    </location>
</feature>
<feature type="compositionally biased region" description="Polar residues" evidence="1">
    <location>
        <begin position="57"/>
        <end position="66"/>
    </location>
</feature>
<gene>
    <name evidence="2" type="ORF">TVY486_0906310</name>
</gene>